<dbReference type="InterPro" id="IPR057670">
    <property type="entry name" value="SH3_retrovirus"/>
</dbReference>
<sequence length="2012" mass="231337">MDLLIPLGQKNTLAEYMILSGADNRPPMLDKDLYDSWKSQMELYMQNREHRRMILESVKNGPLIWPTIEENELVNDMNIYNMKMEQFQVNTKFLNSLPPEWSKFVTDVKLVKDLHTTNFDQLHAYLELHEIHANKVRLLRDDPIACLNKAMDFLTAVTSLRFPSTNNQLRTSSNLRHQATIQDGRVTVQQVQGGQGQSYSGTGYKSNATSFGRNNANEQARVVKCYNCQGEGHMARQCTQPKRPRNAAWYKEKAMLAEAREARQILDEKQLAFLADLAIQTIIPNNAAFQNEDLDTYDSDYDDISNAKSILMANISNYGSDVISKVPHSETYLNDMECQEKEDKNIEDEIDLEKKIKELYNIIFKVGQSAHTVHMLTKPQAFYDNIHKQALGYQNSFYLKKAQRIKPTLYDGIVISAKHVVVHVIDDEETLILEEESRSKMSAKEKDPEAIKRKISNKPIDYVKLNKLYEDFGKRFIPQQELSTDKASWYHMLNPSTKHSDALPVKIKAPKELLKVSLVNESLKKLKLHLFNFDKAVKIRTTPNARTEDLLNEIMEVQIVFDEMNAAIQQSLVDKQCLKIAKKELFLENDRFSHPIMSQDVLLTVMNSMSLIDESVNVERKRNESCDKCFNLEVELLKSQNAHNDLLKREAHIDYLKYTQEQADILRGIVEQAKAKQPLDNALEFAYKHAQRIQELLVYVRDTFPNAINLIVKKVAVTPKNKVKKVRFAEPLTSSSNIKHVVHIVIWYLDSRCSKHMTGNRSQLINFVGKSLGTVRSGNEHIARIIGYDDYQLGNVTISRVYYAEAINTACYTQNCSLIRLRYNKTSYELMQDKKLDSSFFYVFGALCYPTNNNDDLGKLDAKADIGIFVGYAPAKKAFRIYNKRTSKFIETIYVTFDELTAMASEQLGSGPGLQCMTPATSSSGLIPNPISQQPCIPLNRDDWDHLFQSMFDEYFNPPTIFVSPVPVAAAPRAVDLADSPVSTSIDQDAPSTSIPSTQEQEHSPNISQEPKNFKQAMTEPSWIDAMQEEIHEFERLQVWELVPCPDKVFLIKLKWIYKVKTDEFGAVLKNKARLVAQGFRKEEGINFEESFAPLARIEAIRIFVANVAHKNMTIFQMDVKTTFLNGELKEEVYVSQPEGFVDQDNPSHVYKLNKALYGLKQVPRAWYDMLSSFLISEHFSKGAVDPTLFTRKEGNDLLLKSFDDALVAPAHRLEFKKCNMRLKTDINLKKATFQVVLDALALTPFYRAFLITAKEDVMFYIENKDAKKTNKMSYPRFTKIITDYFMSNDQSISRRNKIFWHTVRDDTMFTSMICISRHEKTQVYGAILPKELTNQAMLESEAYKTYYAFATGEKTPKPKYVAKSDKKKQPAKKPKAKGLDVLSELMVPDEQQEKTSGTNEETGTTLWVLDVPIYDFESDKESWRDSDEEDDDENDFEEADINDDDNDDNDESDDERTKPDNDVIPDPNKTNVEHDEEEKEYDDEFNLEEDENINEEEDNEVTKEFSSVSSDFTSKLLNLDNPSPADNEIASLTDTIAYHETTIPEITSCFTTPTPPPPLFFNPLQQEATLTPTPTTSEATTSFTSLLDFTSVFKFNERVTNLEKHLSEMKQVDQYAQALSSIPAIVDQLVYSTVRTIIREEVNAQLPQILPQAISDVAAPVIEKNVTESLEATVLTRYSSQPQSSYEAAATLSEFEITKILIDKMEKNKSFHVTDYKRELYDAFVKSYNTDKDIFESYGEVFLLKRSRDDKDKDQDPSAGSDRWTKRRKSSKDAESSRDSRSKEKKSLNKQQDQQFITGDNDEQPAEKEVTKADWFKKPKRPSTPDREWSKIRQVGFRPPQTWISQAAPVEEPTTSFDELNDTSFDFSAFLYMFKEGDFKRLRLQDIEDMLLLLVQQRLTNLTIDEMYDLNVALRISNLKNKTAYTSYSDPHGIIYVDQNIRKRMMRTDELHKFNDGTLNDVRSALQDIAAGIRLEYLPMRKWSNLDKKRARVMVQDIDRQHYQRRLMRNL</sequence>
<evidence type="ECO:0000259" key="6">
    <source>
        <dbReference type="PROSITE" id="PS50158"/>
    </source>
</evidence>
<dbReference type="InterPro" id="IPR001878">
    <property type="entry name" value="Znf_CCHC"/>
</dbReference>
<proteinExistence type="predicted"/>
<gene>
    <name evidence="7" type="ORF">Tci_165592</name>
</gene>
<name>A0A699GY90_TANCI</name>
<evidence type="ECO:0000256" key="2">
    <source>
        <dbReference type="ARBA" id="ARBA00022723"/>
    </source>
</evidence>
<evidence type="ECO:0000313" key="7">
    <source>
        <dbReference type="EMBL" id="GEV93615.1"/>
    </source>
</evidence>
<organism evidence="7">
    <name type="scientific">Tanacetum cinerariifolium</name>
    <name type="common">Dalmatian daisy</name>
    <name type="synonym">Chrysanthemum cinerariifolium</name>
    <dbReference type="NCBI Taxonomy" id="118510"/>
    <lineage>
        <taxon>Eukaryota</taxon>
        <taxon>Viridiplantae</taxon>
        <taxon>Streptophyta</taxon>
        <taxon>Embryophyta</taxon>
        <taxon>Tracheophyta</taxon>
        <taxon>Spermatophyta</taxon>
        <taxon>Magnoliopsida</taxon>
        <taxon>eudicotyledons</taxon>
        <taxon>Gunneridae</taxon>
        <taxon>Pentapetalae</taxon>
        <taxon>asterids</taxon>
        <taxon>campanulids</taxon>
        <taxon>Asterales</taxon>
        <taxon>Asteraceae</taxon>
        <taxon>Asteroideae</taxon>
        <taxon>Anthemideae</taxon>
        <taxon>Anthemidinae</taxon>
        <taxon>Tanacetum</taxon>
    </lineage>
</organism>
<dbReference type="Pfam" id="PF22936">
    <property type="entry name" value="Pol_BBD"/>
    <property type="match status" value="1"/>
</dbReference>
<keyword evidence="2" id="KW-0479">Metal-binding</keyword>
<reference evidence="7" key="1">
    <citation type="journal article" date="2019" name="Sci. Rep.">
        <title>Draft genome of Tanacetum cinerariifolium, the natural source of mosquito coil.</title>
        <authorList>
            <person name="Yamashiro T."/>
            <person name="Shiraishi A."/>
            <person name="Satake H."/>
            <person name="Nakayama K."/>
        </authorList>
    </citation>
    <scope>NUCLEOTIDE SEQUENCE</scope>
</reference>
<dbReference type="SUPFAM" id="SSF57756">
    <property type="entry name" value="Retrovirus zinc finger-like domains"/>
    <property type="match status" value="1"/>
</dbReference>
<protein>
    <submittedName>
        <fullName evidence="7">Retrovirus-related Pol polyprotein from transposon TNT 1-94</fullName>
    </submittedName>
</protein>
<feature type="compositionally biased region" description="Basic and acidic residues" evidence="5">
    <location>
        <begin position="1806"/>
        <end position="1830"/>
    </location>
</feature>
<feature type="compositionally biased region" description="Polar residues" evidence="5">
    <location>
        <begin position="1790"/>
        <end position="1799"/>
    </location>
</feature>
<dbReference type="InterPro" id="IPR013103">
    <property type="entry name" value="RVT_2"/>
</dbReference>
<dbReference type="PANTHER" id="PTHR42648">
    <property type="entry name" value="TRANSPOSASE, PUTATIVE-RELATED"/>
    <property type="match status" value="1"/>
</dbReference>
<dbReference type="InterPro" id="IPR054722">
    <property type="entry name" value="PolX-like_BBD"/>
</dbReference>
<dbReference type="Gene3D" id="4.10.60.10">
    <property type="entry name" value="Zinc finger, CCHC-type"/>
    <property type="match status" value="1"/>
</dbReference>
<keyword evidence="1" id="KW-0645">Protease</keyword>
<keyword evidence="4" id="KW-0862">Zinc</keyword>
<dbReference type="PROSITE" id="PS50158">
    <property type="entry name" value="ZF_CCHC"/>
    <property type="match status" value="1"/>
</dbReference>
<dbReference type="SMART" id="SM00343">
    <property type="entry name" value="ZnF_C2HC"/>
    <property type="match status" value="1"/>
</dbReference>
<dbReference type="Pfam" id="PF25597">
    <property type="entry name" value="SH3_retrovirus"/>
    <property type="match status" value="1"/>
</dbReference>
<dbReference type="Pfam" id="PF07727">
    <property type="entry name" value="RVT_2"/>
    <property type="match status" value="1"/>
</dbReference>
<feature type="compositionally biased region" description="Basic and acidic residues" evidence="5">
    <location>
        <begin position="1772"/>
        <end position="1788"/>
    </location>
</feature>
<feature type="region of interest" description="Disordered" evidence="5">
    <location>
        <begin position="980"/>
        <end position="1015"/>
    </location>
</feature>
<dbReference type="GO" id="GO:0006508">
    <property type="term" value="P:proteolysis"/>
    <property type="evidence" value="ECO:0007669"/>
    <property type="project" value="UniProtKB-KW"/>
</dbReference>
<evidence type="ECO:0000256" key="1">
    <source>
        <dbReference type="ARBA" id="ARBA00022670"/>
    </source>
</evidence>
<evidence type="ECO:0000256" key="4">
    <source>
        <dbReference type="PROSITE-ProRule" id="PRU00047"/>
    </source>
</evidence>
<keyword evidence="4" id="KW-0863">Zinc-finger</keyword>
<dbReference type="Pfam" id="PF00098">
    <property type="entry name" value="zf-CCHC"/>
    <property type="match status" value="1"/>
</dbReference>
<dbReference type="PANTHER" id="PTHR42648:SF32">
    <property type="entry name" value="RIBONUCLEASE H-LIKE DOMAIN, GAG-PRE-INTEGRASE DOMAIN PROTEIN-RELATED"/>
    <property type="match status" value="1"/>
</dbReference>
<dbReference type="InterPro" id="IPR039537">
    <property type="entry name" value="Retrotran_Ty1/copia-like"/>
</dbReference>
<evidence type="ECO:0000256" key="5">
    <source>
        <dbReference type="SAM" id="MobiDB-lite"/>
    </source>
</evidence>
<dbReference type="GO" id="GO:0008270">
    <property type="term" value="F:zinc ion binding"/>
    <property type="evidence" value="ECO:0007669"/>
    <property type="project" value="UniProtKB-KW"/>
</dbReference>
<feature type="region of interest" description="Disordered" evidence="5">
    <location>
        <begin position="1749"/>
        <end position="1830"/>
    </location>
</feature>
<feature type="compositionally biased region" description="Polar residues" evidence="5">
    <location>
        <begin position="1395"/>
        <end position="1406"/>
    </location>
</feature>
<evidence type="ECO:0000256" key="3">
    <source>
        <dbReference type="ARBA" id="ARBA00022801"/>
    </source>
</evidence>
<keyword evidence="3" id="KW-0378">Hydrolase</keyword>
<feature type="compositionally biased region" description="Acidic residues" evidence="5">
    <location>
        <begin position="1475"/>
        <end position="1500"/>
    </location>
</feature>
<feature type="domain" description="CCHC-type" evidence="6">
    <location>
        <begin position="224"/>
        <end position="240"/>
    </location>
</feature>
<dbReference type="InterPro" id="IPR036875">
    <property type="entry name" value="Znf_CCHC_sf"/>
</dbReference>
<feature type="region of interest" description="Disordered" evidence="5">
    <location>
        <begin position="1359"/>
        <end position="1508"/>
    </location>
</feature>
<dbReference type="GO" id="GO:0008233">
    <property type="term" value="F:peptidase activity"/>
    <property type="evidence" value="ECO:0007669"/>
    <property type="project" value="UniProtKB-KW"/>
</dbReference>
<dbReference type="GO" id="GO:0003676">
    <property type="term" value="F:nucleic acid binding"/>
    <property type="evidence" value="ECO:0007669"/>
    <property type="project" value="InterPro"/>
</dbReference>
<comment type="caution">
    <text evidence="7">The sequence shown here is derived from an EMBL/GenBank/DDBJ whole genome shotgun (WGS) entry which is preliminary data.</text>
</comment>
<feature type="compositionally biased region" description="Polar residues" evidence="5">
    <location>
        <begin position="981"/>
        <end position="1011"/>
    </location>
</feature>
<feature type="compositionally biased region" description="Acidic residues" evidence="5">
    <location>
        <begin position="1427"/>
        <end position="1455"/>
    </location>
</feature>
<dbReference type="EMBL" id="BKCJ010039274">
    <property type="protein sequence ID" value="GEV93615.1"/>
    <property type="molecule type" value="Genomic_DNA"/>
</dbReference>
<accession>A0A699GY90</accession>